<keyword evidence="2" id="KW-1185">Reference proteome</keyword>
<dbReference type="AlphaFoldDB" id="A0A2W2DF98"/>
<gene>
    <name evidence="1" type="ORF">C1I99_13280</name>
</gene>
<evidence type="ECO:0000313" key="2">
    <source>
        <dbReference type="Proteomes" id="UP000248749"/>
    </source>
</evidence>
<dbReference type="EMBL" id="POUB01000074">
    <property type="protein sequence ID" value="PZF98527.1"/>
    <property type="molecule type" value="Genomic_DNA"/>
</dbReference>
<dbReference type="Proteomes" id="UP000248749">
    <property type="component" value="Unassembled WGS sequence"/>
</dbReference>
<proteinExistence type="predicted"/>
<name>A0A2W2DF98_9ACTN</name>
<evidence type="ECO:0000313" key="1">
    <source>
        <dbReference type="EMBL" id="PZF98527.1"/>
    </source>
</evidence>
<comment type="caution">
    <text evidence="1">The sequence shown here is derived from an EMBL/GenBank/DDBJ whole genome shotgun (WGS) entry which is preliminary data.</text>
</comment>
<accession>A0A2W2DF98</accession>
<protein>
    <submittedName>
        <fullName evidence="1">Uncharacterized protein</fullName>
    </submittedName>
</protein>
<organism evidence="1 2">
    <name type="scientific">Micromonospora deserti</name>
    <dbReference type="NCBI Taxonomy" id="2070366"/>
    <lineage>
        <taxon>Bacteria</taxon>
        <taxon>Bacillati</taxon>
        <taxon>Actinomycetota</taxon>
        <taxon>Actinomycetes</taxon>
        <taxon>Micromonosporales</taxon>
        <taxon>Micromonosporaceae</taxon>
        <taxon>Micromonospora</taxon>
    </lineage>
</organism>
<sequence>MKRLYEIDHPYYGPEGYTEDLESFAELREVVEASDEDMSFVYRWDWFDYSRPQHDSLFVEGEDRSKQELRLFMVQPRKSQFWIVTCPVTHGQHDEVLTWLRGPRVLGALRKLWEPLLDGEPS</sequence>
<dbReference type="OrthoDB" id="9255839at2"/>
<dbReference type="RefSeq" id="WP_111134518.1">
    <property type="nucleotide sequence ID" value="NZ_POUB01000074.1"/>
</dbReference>
<reference evidence="1 2" key="1">
    <citation type="submission" date="2018-01" db="EMBL/GenBank/DDBJ databases">
        <title>Draft genome sequence of Salinispora sp. 13K206.</title>
        <authorList>
            <person name="Sahin N."/>
            <person name="Saygin H."/>
            <person name="Ay H."/>
        </authorList>
    </citation>
    <scope>NUCLEOTIDE SEQUENCE [LARGE SCALE GENOMIC DNA]</scope>
    <source>
        <strain evidence="1 2">13K206</strain>
    </source>
</reference>